<comment type="caution">
    <text evidence="10">The sequence shown here is derived from an EMBL/GenBank/DDBJ whole genome shotgun (WGS) entry which is preliminary data.</text>
</comment>
<dbReference type="AlphaFoldDB" id="A0A0W0Z6U9"/>
<keyword evidence="7 9" id="KW-0005">Acetoin biosynthesis</keyword>
<evidence type="ECO:0000313" key="11">
    <source>
        <dbReference type="Proteomes" id="UP000054877"/>
    </source>
</evidence>
<dbReference type="UniPathway" id="UPA00626">
    <property type="reaction ID" value="UER00678"/>
</dbReference>
<keyword evidence="8 9" id="KW-0456">Lyase</keyword>
<dbReference type="GO" id="GO:0045151">
    <property type="term" value="P:acetoin biosynthetic process"/>
    <property type="evidence" value="ECO:0007669"/>
    <property type="project" value="UniProtKB-UniRule"/>
</dbReference>
<dbReference type="STRING" id="452.Lspi_1015"/>
<comment type="pathway">
    <text evidence="2 9">Polyol metabolism; (R,R)-butane-2,3-diol biosynthesis; (R,R)-butane-2,3-diol from pyruvate: step 2/3.</text>
</comment>
<evidence type="ECO:0000256" key="1">
    <source>
        <dbReference type="ARBA" id="ARBA00001784"/>
    </source>
</evidence>
<evidence type="ECO:0000256" key="8">
    <source>
        <dbReference type="ARBA" id="ARBA00023239"/>
    </source>
</evidence>
<evidence type="ECO:0000256" key="9">
    <source>
        <dbReference type="PIRNR" id="PIRNR001332"/>
    </source>
</evidence>
<protein>
    <recommendedName>
        <fullName evidence="5 9">Alpha-acetolactate decarboxylase</fullName>
        <ecNumber evidence="4 9">4.1.1.5</ecNumber>
    </recommendedName>
</protein>
<evidence type="ECO:0000256" key="2">
    <source>
        <dbReference type="ARBA" id="ARBA00005170"/>
    </source>
</evidence>
<dbReference type="PATRIC" id="fig|452.5.peg.1112"/>
<dbReference type="PANTHER" id="PTHR35524">
    <property type="entry name" value="ALPHA-ACETOLACTATE DECARBOXYLASE"/>
    <property type="match status" value="1"/>
</dbReference>
<accession>A0A0W0Z6U9</accession>
<evidence type="ECO:0000256" key="4">
    <source>
        <dbReference type="ARBA" id="ARBA00013204"/>
    </source>
</evidence>
<dbReference type="CDD" id="cd17299">
    <property type="entry name" value="acetolactate_decarboxylase"/>
    <property type="match status" value="1"/>
</dbReference>
<comment type="similarity">
    <text evidence="3 9">Belongs to the alpha-acetolactate decarboxylase family.</text>
</comment>
<sequence>MYQYSTYDSVYHGQYEGGITLEELKPYGGFGLGTFDALEGELVAFGDHFYHCVDGRCTPATMASKLAWAAVCHFNEDDRIILEKRAYDDFKNNVLRLCDFAQRLVAIELQGMFEHITLTSTKKQKKPYPSIETIIEEAIHFPHSSVDGVAVGWFAPACFGGIKSPGFHFHFVDRTKNVGGHVVDFSGFSGQMRLCYPKGFRVDFYNKACQDTPDNIKKA</sequence>
<evidence type="ECO:0000256" key="3">
    <source>
        <dbReference type="ARBA" id="ARBA00007106"/>
    </source>
</evidence>
<gene>
    <name evidence="10" type="primary">alsD</name>
    <name evidence="10" type="ORF">Lspi_1015</name>
</gene>
<dbReference type="PIRSF" id="PIRSF001332">
    <property type="entry name" value="Acetolac_decarb"/>
    <property type="match status" value="1"/>
</dbReference>
<organism evidence="10 11">
    <name type="scientific">Legionella spiritensis</name>
    <dbReference type="NCBI Taxonomy" id="452"/>
    <lineage>
        <taxon>Bacteria</taxon>
        <taxon>Pseudomonadati</taxon>
        <taxon>Pseudomonadota</taxon>
        <taxon>Gammaproteobacteria</taxon>
        <taxon>Legionellales</taxon>
        <taxon>Legionellaceae</taxon>
        <taxon>Legionella</taxon>
    </lineage>
</organism>
<dbReference type="EC" id="4.1.1.5" evidence="4 9"/>
<comment type="catalytic activity">
    <reaction evidence="1 9">
        <text>(2S)-2-acetolactate + H(+) = (R)-acetoin + CO2</text>
        <dbReference type="Rhea" id="RHEA:21580"/>
        <dbReference type="ChEBI" id="CHEBI:15378"/>
        <dbReference type="ChEBI" id="CHEBI:15686"/>
        <dbReference type="ChEBI" id="CHEBI:16526"/>
        <dbReference type="ChEBI" id="CHEBI:58476"/>
        <dbReference type="EC" id="4.1.1.5"/>
    </reaction>
</comment>
<evidence type="ECO:0000256" key="7">
    <source>
        <dbReference type="ARBA" id="ARBA00023061"/>
    </source>
</evidence>
<keyword evidence="6 9" id="KW-0210">Decarboxylase</keyword>
<dbReference type="EMBL" id="LNYX01000012">
    <property type="protein sequence ID" value="KTD64848.1"/>
    <property type="molecule type" value="Genomic_DNA"/>
</dbReference>
<evidence type="ECO:0000256" key="6">
    <source>
        <dbReference type="ARBA" id="ARBA00022793"/>
    </source>
</evidence>
<proteinExistence type="inferred from homology"/>
<dbReference type="Gene3D" id="3.30.1330.80">
    <property type="entry name" value="Hypothetical protein, similar to alpha- acetolactate decarboxylase, domain 2"/>
    <property type="match status" value="2"/>
</dbReference>
<keyword evidence="11" id="KW-1185">Reference proteome</keyword>
<evidence type="ECO:0000313" key="10">
    <source>
        <dbReference type="EMBL" id="KTD64848.1"/>
    </source>
</evidence>
<name>A0A0W0Z6U9_LEGSP</name>
<dbReference type="InterPro" id="IPR005128">
    <property type="entry name" value="Acetolactate_a_deCO2ase"/>
</dbReference>
<dbReference type="SUPFAM" id="SSF117856">
    <property type="entry name" value="AF0104/ALDC/Ptd012-like"/>
    <property type="match status" value="1"/>
</dbReference>
<dbReference type="GO" id="GO:0047605">
    <property type="term" value="F:acetolactate decarboxylase activity"/>
    <property type="evidence" value="ECO:0007669"/>
    <property type="project" value="UniProtKB-UniRule"/>
</dbReference>
<evidence type="ECO:0000256" key="5">
    <source>
        <dbReference type="ARBA" id="ARBA00020164"/>
    </source>
</evidence>
<dbReference type="Proteomes" id="UP000054877">
    <property type="component" value="Unassembled WGS sequence"/>
</dbReference>
<reference evidence="10 11" key="1">
    <citation type="submission" date="2015-11" db="EMBL/GenBank/DDBJ databases">
        <title>Genomic analysis of 38 Legionella species identifies large and diverse effector repertoires.</title>
        <authorList>
            <person name="Burstein D."/>
            <person name="Amaro F."/>
            <person name="Zusman T."/>
            <person name="Lifshitz Z."/>
            <person name="Cohen O."/>
            <person name="Gilbert J.A."/>
            <person name="Pupko T."/>
            <person name="Shuman H.A."/>
            <person name="Segal G."/>
        </authorList>
    </citation>
    <scope>NUCLEOTIDE SEQUENCE [LARGE SCALE GENOMIC DNA]</scope>
    <source>
        <strain evidence="10 11">Mt.St.Helens-9</strain>
    </source>
</reference>
<dbReference type="Pfam" id="PF03306">
    <property type="entry name" value="AAL_decarboxy"/>
    <property type="match status" value="1"/>
</dbReference>
<dbReference type="PANTHER" id="PTHR35524:SF1">
    <property type="entry name" value="ALPHA-ACETOLACTATE DECARBOXYLASE"/>
    <property type="match status" value="1"/>
</dbReference>